<feature type="region of interest" description="Disordered" evidence="5">
    <location>
        <begin position="63"/>
        <end position="85"/>
    </location>
</feature>
<evidence type="ECO:0000313" key="7">
    <source>
        <dbReference type="EnsemblPlants" id="AET2Gv21307600.1"/>
    </source>
</evidence>
<dbReference type="Proteomes" id="UP000015105">
    <property type="component" value="Chromosome 2D"/>
</dbReference>
<keyword evidence="1" id="KW-0805">Transcription regulation</keyword>
<dbReference type="SUPFAM" id="SSF101941">
    <property type="entry name" value="NAC domain"/>
    <property type="match status" value="1"/>
</dbReference>
<keyword evidence="4" id="KW-0539">Nucleus</keyword>
<feature type="domain" description="NAC" evidence="6">
    <location>
        <begin position="19"/>
        <end position="85"/>
    </location>
</feature>
<dbReference type="InterPro" id="IPR036093">
    <property type="entry name" value="NAC_dom_sf"/>
</dbReference>
<dbReference type="GO" id="GO:0006355">
    <property type="term" value="P:regulation of DNA-templated transcription"/>
    <property type="evidence" value="ECO:0007669"/>
    <property type="project" value="InterPro"/>
</dbReference>
<dbReference type="GO" id="GO:0003677">
    <property type="term" value="F:DNA binding"/>
    <property type="evidence" value="ECO:0007669"/>
    <property type="project" value="UniProtKB-KW"/>
</dbReference>
<proteinExistence type="predicted"/>
<evidence type="ECO:0000256" key="2">
    <source>
        <dbReference type="ARBA" id="ARBA00023125"/>
    </source>
</evidence>
<evidence type="ECO:0000256" key="5">
    <source>
        <dbReference type="SAM" id="MobiDB-lite"/>
    </source>
</evidence>
<dbReference type="Pfam" id="PF02365">
    <property type="entry name" value="NAM"/>
    <property type="match status" value="1"/>
</dbReference>
<reference evidence="7" key="5">
    <citation type="journal article" date="2021" name="G3 (Bethesda)">
        <title>Aegilops tauschii genome assembly Aet v5.0 features greater sequence contiguity and improved annotation.</title>
        <authorList>
            <person name="Wang L."/>
            <person name="Zhu T."/>
            <person name="Rodriguez J.C."/>
            <person name="Deal K.R."/>
            <person name="Dubcovsky J."/>
            <person name="McGuire P.E."/>
            <person name="Lux T."/>
            <person name="Spannagl M."/>
            <person name="Mayer K.F.X."/>
            <person name="Baldrich P."/>
            <person name="Meyers B.C."/>
            <person name="Huo N."/>
            <person name="Gu Y.Q."/>
            <person name="Zhou H."/>
            <person name="Devos K.M."/>
            <person name="Bennetzen J.L."/>
            <person name="Unver T."/>
            <person name="Budak H."/>
            <person name="Gulick P.J."/>
            <person name="Galiba G."/>
            <person name="Kalapos B."/>
            <person name="Nelson D.R."/>
            <person name="Li P."/>
            <person name="You F.M."/>
            <person name="Luo M.C."/>
            <person name="Dvorak J."/>
        </authorList>
    </citation>
    <scope>NUCLEOTIDE SEQUENCE [LARGE SCALE GENOMIC DNA]</scope>
    <source>
        <strain evidence="7">cv. AL8/78</strain>
    </source>
</reference>
<dbReference type="Gramene" id="AET2Gv21307600.1">
    <property type="protein sequence ID" value="AET2Gv21307600.1"/>
    <property type="gene ID" value="AET2Gv21307600"/>
</dbReference>
<dbReference type="Gene3D" id="2.170.150.80">
    <property type="entry name" value="NAC domain"/>
    <property type="match status" value="1"/>
</dbReference>
<sequence length="85" mass="9639">MGDVPPAVVVAAAELHHSPLPGFRFYPTDQELVVCFLTRKVLGLHMDLDIIPVVDYCRFEPHQLPGTGPPPRLLRREVPNEKSWR</sequence>
<reference evidence="8" key="1">
    <citation type="journal article" date="2014" name="Science">
        <title>Ancient hybridizations among the ancestral genomes of bread wheat.</title>
        <authorList>
            <consortium name="International Wheat Genome Sequencing Consortium,"/>
            <person name="Marcussen T."/>
            <person name="Sandve S.R."/>
            <person name="Heier L."/>
            <person name="Spannagl M."/>
            <person name="Pfeifer M."/>
            <person name="Jakobsen K.S."/>
            <person name="Wulff B.B."/>
            <person name="Steuernagel B."/>
            <person name="Mayer K.F."/>
            <person name="Olsen O.A."/>
        </authorList>
    </citation>
    <scope>NUCLEOTIDE SEQUENCE [LARGE SCALE GENOMIC DNA]</scope>
    <source>
        <strain evidence="8">cv. AL8/78</strain>
    </source>
</reference>
<feature type="compositionally biased region" description="Basic and acidic residues" evidence="5">
    <location>
        <begin position="74"/>
        <end position="85"/>
    </location>
</feature>
<keyword evidence="3" id="KW-0804">Transcription</keyword>
<evidence type="ECO:0000259" key="6">
    <source>
        <dbReference type="PROSITE" id="PS51005"/>
    </source>
</evidence>
<reference evidence="8" key="2">
    <citation type="journal article" date="2017" name="Nat. Plants">
        <title>The Aegilops tauschii genome reveals multiple impacts of transposons.</title>
        <authorList>
            <person name="Zhao G."/>
            <person name="Zou C."/>
            <person name="Li K."/>
            <person name="Wang K."/>
            <person name="Li T."/>
            <person name="Gao L."/>
            <person name="Zhang X."/>
            <person name="Wang H."/>
            <person name="Yang Z."/>
            <person name="Liu X."/>
            <person name="Jiang W."/>
            <person name="Mao L."/>
            <person name="Kong X."/>
            <person name="Jiao Y."/>
            <person name="Jia J."/>
        </authorList>
    </citation>
    <scope>NUCLEOTIDE SEQUENCE [LARGE SCALE GENOMIC DNA]</scope>
    <source>
        <strain evidence="8">cv. AL8/78</strain>
    </source>
</reference>
<organism evidence="7 8">
    <name type="scientific">Aegilops tauschii subsp. strangulata</name>
    <name type="common">Goatgrass</name>
    <dbReference type="NCBI Taxonomy" id="200361"/>
    <lineage>
        <taxon>Eukaryota</taxon>
        <taxon>Viridiplantae</taxon>
        <taxon>Streptophyta</taxon>
        <taxon>Embryophyta</taxon>
        <taxon>Tracheophyta</taxon>
        <taxon>Spermatophyta</taxon>
        <taxon>Magnoliopsida</taxon>
        <taxon>Liliopsida</taxon>
        <taxon>Poales</taxon>
        <taxon>Poaceae</taxon>
        <taxon>BOP clade</taxon>
        <taxon>Pooideae</taxon>
        <taxon>Triticodae</taxon>
        <taxon>Triticeae</taxon>
        <taxon>Triticinae</taxon>
        <taxon>Aegilops</taxon>
    </lineage>
</organism>
<evidence type="ECO:0000256" key="4">
    <source>
        <dbReference type="ARBA" id="ARBA00023242"/>
    </source>
</evidence>
<evidence type="ECO:0000256" key="3">
    <source>
        <dbReference type="ARBA" id="ARBA00023163"/>
    </source>
</evidence>
<reference evidence="7" key="3">
    <citation type="journal article" date="2017" name="Nature">
        <title>Genome sequence of the progenitor of the wheat D genome Aegilops tauschii.</title>
        <authorList>
            <person name="Luo M.C."/>
            <person name="Gu Y.Q."/>
            <person name="Puiu D."/>
            <person name="Wang H."/>
            <person name="Twardziok S.O."/>
            <person name="Deal K.R."/>
            <person name="Huo N."/>
            <person name="Zhu T."/>
            <person name="Wang L."/>
            <person name="Wang Y."/>
            <person name="McGuire P.E."/>
            <person name="Liu S."/>
            <person name="Long H."/>
            <person name="Ramasamy R.K."/>
            <person name="Rodriguez J.C."/>
            <person name="Van S.L."/>
            <person name="Yuan L."/>
            <person name="Wang Z."/>
            <person name="Xia Z."/>
            <person name="Xiao L."/>
            <person name="Anderson O.D."/>
            <person name="Ouyang S."/>
            <person name="Liang Y."/>
            <person name="Zimin A.V."/>
            <person name="Pertea G."/>
            <person name="Qi P."/>
            <person name="Bennetzen J.L."/>
            <person name="Dai X."/>
            <person name="Dawson M.W."/>
            <person name="Muller H.G."/>
            <person name="Kugler K."/>
            <person name="Rivarola-Duarte L."/>
            <person name="Spannagl M."/>
            <person name="Mayer K.F.X."/>
            <person name="Lu F.H."/>
            <person name="Bevan M.W."/>
            <person name="Leroy P."/>
            <person name="Li P."/>
            <person name="You F.M."/>
            <person name="Sun Q."/>
            <person name="Liu Z."/>
            <person name="Lyons E."/>
            <person name="Wicker T."/>
            <person name="Salzberg S.L."/>
            <person name="Devos K.M."/>
            <person name="Dvorak J."/>
        </authorList>
    </citation>
    <scope>NUCLEOTIDE SEQUENCE [LARGE SCALE GENOMIC DNA]</scope>
    <source>
        <strain evidence="7">cv. AL8/78</strain>
    </source>
</reference>
<dbReference type="EnsemblPlants" id="AET2Gv21307600.1">
    <property type="protein sequence ID" value="AET2Gv21307600.1"/>
    <property type="gene ID" value="AET2Gv21307600"/>
</dbReference>
<dbReference type="AlphaFoldDB" id="A0A453DMB9"/>
<protein>
    <recommendedName>
        <fullName evidence="6">NAC domain-containing protein</fullName>
    </recommendedName>
</protein>
<evidence type="ECO:0000313" key="8">
    <source>
        <dbReference type="Proteomes" id="UP000015105"/>
    </source>
</evidence>
<accession>A0A453DMB9</accession>
<keyword evidence="8" id="KW-1185">Reference proteome</keyword>
<evidence type="ECO:0000256" key="1">
    <source>
        <dbReference type="ARBA" id="ARBA00023015"/>
    </source>
</evidence>
<dbReference type="PROSITE" id="PS51005">
    <property type="entry name" value="NAC"/>
    <property type="match status" value="1"/>
</dbReference>
<reference evidence="7" key="4">
    <citation type="submission" date="2019-03" db="UniProtKB">
        <authorList>
            <consortium name="EnsemblPlants"/>
        </authorList>
    </citation>
    <scope>IDENTIFICATION</scope>
</reference>
<name>A0A453DMB9_AEGTS</name>
<keyword evidence="2" id="KW-0238">DNA-binding</keyword>
<dbReference type="InterPro" id="IPR003441">
    <property type="entry name" value="NAC-dom"/>
</dbReference>